<feature type="domain" description="DUF3592" evidence="2">
    <location>
        <begin position="39"/>
        <end position="108"/>
    </location>
</feature>
<evidence type="ECO:0000313" key="3">
    <source>
        <dbReference type="EMBL" id="MCS2610146.1"/>
    </source>
</evidence>
<dbReference type="Proteomes" id="UP001165542">
    <property type="component" value="Unassembled WGS sequence"/>
</dbReference>
<keyword evidence="4" id="KW-1185">Reference proteome</keyword>
<dbReference type="Pfam" id="PF12158">
    <property type="entry name" value="DUF3592"/>
    <property type="match status" value="1"/>
</dbReference>
<proteinExistence type="predicted"/>
<evidence type="ECO:0000256" key="1">
    <source>
        <dbReference type="SAM" id="Phobius"/>
    </source>
</evidence>
<keyword evidence="1" id="KW-0472">Membrane</keyword>
<dbReference type="EMBL" id="JAJISC010000005">
    <property type="protein sequence ID" value="MCS2610146.1"/>
    <property type="molecule type" value="Genomic_DNA"/>
</dbReference>
<sequence length="236" mass="25899">MRAIALIKYIALVVGIALLAGSLYFYFQTNAFLESAERTQGTVVRLAESRSEDSTTYRPVISFAAPNGDAIEFISSTGSNPPSYSPGEPVSVLFDTDNPYSARLESFFSLWGGAFILGGLGAVFTLFGVAAFFIPVLSGGLSKRNKAALKRSGLRLETELQGVERNTGFSVNGRYPFRIVSQWHDTTSGQVYVFYSENIWFDPSAYLEGDSVIVFVEPGNPKRYYVDTEFLPKLAS</sequence>
<dbReference type="InterPro" id="IPR021994">
    <property type="entry name" value="DUF3592"/>
</dbReference>
<protein>
    <submittedName>
        <fullName evidence="3">DUF3592 domain-containing protein</fullName>
    </submittedName>
</protein>
<feature type="transmembrane region" description="Helical" evidence="1">
    <location>
        <begin position="7"/>
        <end position="27"/>
    </location>
</feature>
<keyword evidence="1" id="KW-0812">Transmembrane</keyword>
<keyword evidence="1" id="KW-1133">Transmembrane helix</keyword>
<evidence type="ECO:0000259" key="2">
    <source>
        <dbReference type="Pfam" id="PF12158"/>
    </source>
</evidence>
<reference evidence="3" key="1">
    <citation type="submission" date="2021-11" db="EMBL/GenBank/DDBJ databases">
        <title>Halomonas sp., isolated from a coastal aquaculture zone in Dongshan Bay.</title>
        <authorList>
            <person name="Lin W."/>
        </authorList>
    </citation>
    <scope>NUCLEOTIDE SEQUENCE</scope>
    <source>
        <strain evidence="3">Yzlin-01</strain>
    </source>
</reference>
<dbReference type="RefSeq" id="WP_259036645.1">
    <property type="nucleotide sequence ID" value="NZ_JAJISC010000005.1"/>
</dbReference>
<feature type="transmembrane region" description="Helical" evidence="1">
    <location>
        <begin position="108"/>
        <end position="141"/>
    </location>
</feature>
<name>A0ABT2EEY9_9GAMM</name>
<comment type="caution">
    <text evidence="3">The sequence shown here is derived from an EMBL/GenBank/DDBJ whole genome shotgun (WGS) entry which is preliminary data.</text>
</comment>
<gene>
    <name evidence="3" type="ORF">LLY24_12550</name>
</gene>
<organism evidence="3 4">
    <name type="scientific">Halomonas dongshanensis</name>
    <dbReference type="NCBI Taxonomy" id="2890835"/>
    <lineage>
        <taxon>Bacteria</taxon>
        <taxon>Pseudomonadati</taxon>
        <taxon>Pseudomonadota</taxon>
        <taxon>Gammaproteobacteria</taxon>
        <taxon>Oceanospirillales</taxon>
        <taxon>Halomonadaceae</taxon>
        <taxon>Halomonas</taxon>
    </lineage>
</organism>
<evidence type="ECO:0000313" key="4">
    <source>
        <dbReference type="Proteomes" id="UP001165542"/>
    </source>
</evidence>
<accession>A0ABT2EEY9</accession>